<dbReference type="EMBL" id="CADEPM010000004">
    <property type="protein sequence ID" value="CAB3405075.1"/>
    <property type="molecule type" value="Genomic_DNA"/>
</dbReference>
<sequence length="303" mass="34171">MDSHLTKTPYNSLYEPLNNYSSKSEHKVCCLHGKPCSAGGKSNNHQVESSESVKIDENQYVNLTAPTAEQQMAESLAKKLTKLAIDERLVNKNKTEFESLETVMRETDKIRNCRKTEAIEDRENYVNLNKRFSSTRSSPMLNNHPSDPMKTTMSSLPTDSSFSLTTGVAKESESSRSSSKKKIYKSYAAAIYIGALSPSDAEKQVTEPATFCLYHEYYKGSLNKLTDGLPLIIVYKATDGSYRHYPVRTTPGGNGDVQYFVDYGVANVRKHWSLNQLVKFYQIHASLHPNKNESADVFSYWNE</sequence>
<organism evidence="2 3">
    <name type="scientific">Caenorhabditis bovis</name>
    <dbReference type="NCBI Taxonomy" id="2654633"/>
    <lineage>
        <taxon>Eukaryota</taxon>
        <taxon>Metazoa</taxon>
        <taxon>Ecdysozoa</taxon>
        <taxon>Nematoda</taxon>
        <taxon>Chromadorea</taxon>
        <taxon>Rhabditida</taxon>
        <taxon>Rhabditina</taxon>
        <taxon>Rhabditomorpha</taxon>
        <taxon>Rhabditoidea</taxon>
        <taxon>Rhabditidae</taxon>
        <taxon>Peloderinae</taxon>
        <taxon>Caenorhabditis</taxon>
    </lineage>
</organism>
<evidence type="ECO:0000313" key="2">
    <source>
        <dbReference type="EMBL" id="CAB3405075.1"/>
    </source>
</evidence>
<keyword evidence="3" id="KW-1185">Reference proteome</keyword>
<protein>
    <recommendedName>
        <fullName evidence="4">SH2 domain-containing protein</fullName>
    </recommendedName>
</protein>
<dbReference type="Proteomes" id="UP000494206">
    <property type="component" value="Unassembled WGS sequence"/>
</dbReference>
<evidence type="ECO:0000256" key="1">
    <source>
        <dbReference type="SAM" id="MobiDB-lite"/>
    </source>
</evidence>
<accession>A0A8S1EXX1</accession>
<evidence type="ECO:0000313" key="3">
    <source>
        <dbReference type="Proteomes" id="UP000494206"/>
    </source>
</evidence>
<feature type="compositionally biased region" description="Polar residues" evidence="1">
    <location>
        <begin position="134"/>
        <end position="166"/>
    </location>
</feature>
<reference evidence="2 3" key="1">
    <citation type="submission" date="2020-04" db="EMBL/GenBank/DDBJ databases">
        <authorList>
            <person name="Laetsch R D."/>
            <person name="Stevens L."/>
            <person name="Kumar S."/>
            <person name="Blaxter L. M."/>
        </authorList>
    </citation>
    <scope>NUCLEOTIDE SEQUENCE [LARGE SCALE GENOMIC DNA]</scope>
</reference>
<dbReference type="PANTHER" id="PTHR31128">
    <property type="entry name" value="PROTEIN CBR-CLEC-135-RELATED"/>
    <property type="match status" value="1"/>
</dbReference>
<name>A0A8S1EXX1_9PELO</name>
<dbReference type="OrthoDB" id="5867690at2759"/>
<evidence type="ECO:0008006" key="4">
    <source>
        <dbReference type="Google" id="ProtNLM"/>
    </source>
</evidence>
<feature type="region of interest" description="Disordered" evidence="1">
    <location>
        <begin position="134"/>
        <end position="175"/>
    </location>
</feature>
<dbReference type="AlphaFoldDB" id="A0A8S1EXX1"/>
<dbReference type="PANTHER" id="PTHR31128:SF9">
    <property type="entry name" value="DUF3444 DOMAIN-CONTAINING PROTEIN-RELATED"/>
    <property type="match status" value="1"/>
</dbReference>
<proteinExistence type="predicted"/>
<comment type="caution">
    <text evidence="2">The sequence shown here is derived from an EMBL/GenBank/DDBJ whole genome shotgun (WGS) entry which is preliminary data.</text>
</comment>
<gene>
    <name evidence="2" type="ORF">CBOVIS_LOCUS7318</name>
</gene>